<evidence type="ECO:0000256" key="3">
    <source>
        <dbReference type="ARBA" id="ARBA00022927"/>
    </source>
</evidence>
<dbReference type="GO" id="GO:0005085">
    <property type="term" value="F:guanyl-nucleotide exchange factor activity"/>
    <property type="evidence" value="ECO:0007669"/>
    <property type="project" value="UniProtKB-KW"/>
</dbReference>
<evidence type="ECO:0000256" key="1">
    <source>
        <dbReference type="ARBA" id="ARBA00022448"/>
    </source>
</evidence>
<dbReference type="GO" id="GO:0015031">
    <property type="term" value="P:protein transport"/>
    <property type="evidence" value="ECO:0007669"/>
    <property type="project" value="UniProtKB-KW"/>
</dbReference>
<dbReference type="SUPFAM" id="SSF51316">
    <property type="entry name" value="Mss4-like"/>
    <property type="match status" value="1"/>
</dbReference>
<keyword evidence="5" id="KW-1185">Reference proteome</keyword>
<dbReference type="AlphaFoldDB" id="A0ABD2CF22"/>
<comment type="caution">
    <text evidence="4">The sequence shown here is derived from an EMBL/GenBank/DDBJ whole genome shotgun (WGS) entry which is preliminary data.</text>
</comment>
<keyword evidence="2" id="KW-0344">Guanine-nucleotide releasing factor</keyword>
<dbReference type="InterPro" id="IPR007515">
    <property type="entry name" value="Mss4"/>
</dbReference>
<dbReference type="PANTHER" id="PTHR13276">
    <property type="entry name" value="GUANINE NUCLEOTIDE EXCHANGE FACTOR MSS4"/>
    <property type="match status" value="1"/>
</dbReference>
<organism evidence="4 5">
    <name type="scientific">Vespula maculifrons</name>
    <name type="common">Eastern yellow jacket</name>
    <name type="synonym">Wasp</name>
    <dbReference type="NCBI Taxonomy" id="7453"/>
    <lineage>
        <taxon>Eukaryota</taxon>
        <taxon>Metazoa</taxon>
        <taxon>Ecdysozoa</taxon>
        <taxon>Arthropoda</taxon>
        <taxon>Hexapoda</taxon>
        <taxon>Insecta</taxon>
        <taxon>Pterygota</taxon>
        <taxon>Neoptera</taxon>
        <taxon>Endopterygota</taxon>
        <taxon>Hymenoptera</taxon>
        <taxon>Apocrita</taxon>
        <taxon>Aculeata</taxon>
        <taxon>Vespoidea</taxon>
        <taxon>Vespidae</taxon>
        <taxon>Vespinae</taxon>
        <taxon>Vespula</taxon>
    </lineage>
</organism>
<evidence type="ECO:0000313" key="4">
    <source>
        <dbReference type="EMBL" id="KAL2743672.1"/>
    </source>
</evidence>
<keyword evidence="3" id="KW-0653">Protein transport</keyword>
<dbReference type="Gene3D" id="2.170.150.10">
    <property type="entry name" value="Metal Binding Protein, Guanine Nucleotide Exchange Factor, Chain A"/>
    <property type="match status" value="1"/>
</dbReference>
<dbReference type="Pfam" id="PF04421">
    <property type="entry name" value="Mss4"/>
    <property type="match status" value="1"/>
</dbReference>
<gene>
    <name evidence="4" type="ORF">V1477_008112</name>
</gene>
<protein>
    <submittedName>
        <fullName evidence="4">Guanine nucleotide exchange factor MSS4</fullName>
    </submittedName>
</protein>
<dbReference type="PROSITE" id="PS51796">
    <property type="entry name" value="MSS4"/>
    <property type="match status" value="1"/>
</dbReference>
<dbReference type="InterPro" id="IPR011057">
    <property type="entry name" value="Mss4-like_sf"/>
</dbReference>
<reference evidence="4 5" key="1">
    <citation type="journal article" date="2024" name="Ann. Entomol. Soc. Am.">
        <title>Genomic analyses of the southern and eastern yellowjacket wasps (Hymenoptera: Vespidae) reveal evolutionary signatures of social life.</title>
        <authorList>
            <person name="Catto M.A."/>
            <person name="Caine P.B."/>
            <person name="Orr S.E."/>
            <person name="Hunt B.G."/>
            <person name="Goodisman M.A.D."/>
        </authorList>
    </citation>
    <scope>NUCLEOTIDE SEQUENCE [LARGE SCALE GENOMIC DNA]</scope>
    <source>
        <strain evidence="4">232</strain>
        <tissue evidence="4">Head and thorax</tissue>
    </source>
</reference>
<dbReference type="InterPro" id="IPR011323">
    <property type="entry name" value="Mss4/transl-control_tumour"/>
</dbReference>
<dbReference type="Proteomes" id="UP001607303">
    <property type="component" value="Unassembled WGS sequence"/>
</dbReference>
<evidence type="ECO:0000313" key="5">
    <source>
        <dbReference type="Proteomes" id="UP001607303"/>
    </source>
</evidence>
<keyword evidence="1" id="KW-0813">Transport</keyword>
<sequence length="297" mass="33618">MDIEENVEEIILRLHNDCNWKDIVNLASVIDTSKNSRLFWVFPTLDDLSWITEVIKKNKISGVISIGCGCGLIEWLLQNYSGLNIIGIELDSSWWHSKYAPPLFLENIVFINEKKGKDLSVPKDYALFFCYFNNGEAFCNYIANYEGSIIFVVGPAEGQERSTDPLPFDEKFAKNPVMSTNEDSINTKTNTDGKNKETVFCTFCPSKILNVGAATFVIMEFALPYIHSKGEGEGNQQETITEYWLIEDMYTFENIGVSHTVGNIKYLACADCERGPVGWHDLATKKSYIALSRVKHE</sequence>
<dbReference type="FunFam" id="2.170.150.10:FF:000005">
    <property type="entry name" value="Guanine nucleotide exchange factor MSS4"/>
    <property type="match status" value="1"/>
</dbReference>
<dbReference type="PANTHER" id="PTHR13276:SF0">
    <property type="entry name" value="GUANINE NUCLEOTIDE EXCHANGE FACTOR MSS4"/>
    <property type="match status" value="1"/>
</dbReference>
<proteinExistence type="predicted"/>
<dbReference type="EMBL" id="JAYRBN010000055">
    <property type="protein sequence ID" value="KAL2743672.1"/>
    <property type="molecule type" value="Genomic_DNA"/>
</dbReference>
<evidence type="ECO:0000256" key="2">
    <source>
        <dbReference type="ARBA" id="ARBA00022658"/>
    </source>
</evidence>
<name>A0ABD2CF22_VESMC</name>
<accession>A0ABD2CF22</accession>